<evidence type="ECO:0000313" key="10">
    <source>
        <dbReference type="Proteomes" id="UP001285441"/>
    </source>
</evidence>
<dbReference type="AlphaFoldDB" id="A0AAE0U776"/>
<protein>
    <recommendedName>
        <fullName evidence="8">RRM domain-containing protein</fullName>
    </recommendedName>
</protein>
<dbReference type="GO" id="GO:0000398">
    <property type="term" value="P:mRNA splicing, via spliceosome"/>
    <property type="evidence" value="ECO:0007669"/>
    <property type="project" value="InterPro"/>
</dbReference>
<reference evidence="9" key="1">
    <citation type="journal article" date="2023" name="Mol. Phylogenet. Evol.">
        <title>Genome-scale phylogeny and comparative genomics of the fungal order Sordariales.</title>
        <authorList>
            <person name="Hensen N."/>
            <person name="Bonometti L."/>
            <person name="Westerberg I."/>
            <person name="Brannstrom I.O."/>
            <person name="Guillou S."/>
            <person name="Cros-Aarteil S."/>
            <person name="Calhoun S."/>
            <person name="Haridas S."/>
            <person name="Kuo A."/>
            <person name="Mondo S."/>
            <person name="Pangilinan J."/>
            <person name="Riley R."/>
            <person name="LaButti K."/>
            <person name="Andreopoulos B."/>
            <person name="Lipzen A."/>
            <person name="Chen C."/>
            <person name="Yan M."/>
            <person name="Daum C."/>
            <person name="Ng V."/>
            <person name="Clum A."/>
            <person name="Steindorff A."/>
            <person name="Ohm R.A."/>
            <person name="Martin F."/>
            <person name="Silar P."/>
            <person name="Natvig D.O."/>
            <person name="Lalanne C."/>
            <person name="Gautier V."/>
            <person name="Ament-Velasquez S.L."/>
            <person name="Kruys A."/>
            <person name="Hutchinson M.I."/>
            <person name="Powell A.J."/>
            <person name="Barry K."/>
            <person name="Miller A.N."/>
            <person name="Grigoriev I.V."/>
            <person name="Debuchy R."/>
            <person name="Gladieux P."/>
            <person name="Hiltunen Thoren M."/>
            <person name="Johannesson H."/>
        </authorList>
    </citation>
    <scope>NUCLEOTIDE SEQUENCE</scope>
    <source>
        <strain evidence="9">CBS 232.78</strain>
    </source>
</reference>
<dbReference type="PANTHER" id="PTHR15608:SF0">
    <property type="entry name" value="HIV TAT-SPECIFIC FACTOR 1"/>
    <property type="match status" value="1"/>
</dbReference>
<evidence type="ECO:0000256" key="5">
    <source>
        <dbReference type="ARBA" id="ARBA00023187"/>
    </source>
</evidence>
<keyword evidence="3" id="KW-0677">Repeat</keyword>
<dbReference type="SUPFAM" id="SSF54928">
    <property type="entry name" value="RNA-binding domain, RBD"/>
    <property type="match status" value="2"/>
</dbReference>
<feature type="compositionally biased region" description="Polar residues" evidence="7">
    <location>
        <begin position="229"/>
        <end position="245"/>
    </location>
</feature>
<name>A0AAE0U776_9PEZI</name>
<feature type="domain" description="RRM" evidence="8">
    <location>
        <begin position="119"/>
        <end position="209"/>
    </location>
</feature>
<dbReference type="GO" id="GO:0003723">
    <property type="term" value="F:RNA binding"/>
    <property type="evidence" value="ECO:0007669"/>
    <property type="project" value="UniProtKB-UniRule"/>
</dbReference>
<feature type="region of interest" description="Disordered" evidence="7">
    <location>
        <begin position="215"/>
        <end position="265"/>
    </location>
</feature>
<dbReference type="InterPro" id="IPR034392">
    <property type="entry name" value="TatSF1-like_RRM1"/>
</dbReference>
<keyword evidence="4 6" id="KW-0694">RNA-binding</keyword>
<evidence type="ECO:0000313" key="9">
    <source>
        <dbReference type="EMBL" id="KAK3392979.1"/>
    </source>
</evidence>
<dbReference type="InterPro" id="IPR012677">
    <property type="entry name" value="Nucleotide-bd_a/b_plait_sf"/>
</dbReference>
<dbReference type="InterPro" id="IPR034393">
    <property type="entry name" value="TatSF1-like"/>
</dbReference>
<evidence type="ECO:0000256" key="4">
    <source>
        <dbReference type="ARBA" id="ARBA00022884"/>
    </source>
</evidence>
<gene>
    <name evidence="9" type="ORF">B0H63DRAFT_457028</name>
</gene>
<dbReference type="PROSITE" id="PS50102">
    <property type="entry name" value="RRM"/>
    <property type="match status" value="2"/>
</dbReference>
<feature type="domain" description="RRM" evidence="8">
    <location>
        <begin position="309"/>
        <end position="394"/>
    </location>
</feature>
<evidence type="ECO:0000259" key="8">
    <source>
        <dbReference type="PROSITE" id="PS50102"/>
    </source>
</evidence>
<evidence type="ECO:0000256" key="3">
    <source>
        <dbReference type="ARBA" id="ARBA00022737"/>
    </source>
</evidence>
<keyword evidence="5" id="KW-0508">mRNA splicing</keyword>
<evidence type="ECO:0000256" key="7">
    <source>
        <dbReference type="SAM" id="MobiDB-lite"/>
    </source>
</evidence>
<organism evidence="9 10">
    <name type="scientific">Podospora didyma</name>
    <dbReference type="NCBI Taxonomy" id="330526"/>
    <lineage>
        <taxon>Eukaryota</taxon>
        <taxon>Fungi</taxon>
        <taxon>Dikarya</taxon>
        <taxon>Ascomycota</taxon>
        <taxon>Pezizomycotina</taxon>
        <taxon>Sordariomycetes</taxon>
        <taxon>Sordariomycetidae</taxon>
        <taxon>Sordariales</taxon>
        <taxon>Podosporaceae</taxon>
        <taxon>Podospora</taxon>
    </lineage>
</organism>
<comment type="similarity">
    <text evidence="1">Belongs to the HTATSF1 family.</text>
</comment>
<dbReference type="FunFam" id="3.30.70.330:FF:000105">
    <property type="entry name" value="HIV Tat-specific factor 1 homolog"/>
    <property type="match status" value="1"/>
</dbReference>
<evidence type="ECO:0000256" key="2">
    <source>
        <dbReference type="ARBA" id="ARBA00022664"/>
    </source>
</evidence>
<dbReference type="SMART" id="SM00360">
    <property type="entry name" value="RRM"/>
    <property type="match status" value="2"/>
</dbReference>
<sequence>MAEKQAEFWTFPTNLNEFDQDDRISYSKLDNKYIAVQEDGTEYEFDTGLKRWIPIIDEALIQEQQKGYIQYLEGQDDDDEQMGPAQGKKRKSDKDREDSNGRSSKQARRNRAPQPKQNTAVYVTGLPEDVTVDEVAEVFSRKAGVIAEEIDKGGPRIKLYHDEDGKFKGDALIVFFKPPSVDLAITLLDDTDFRYPPSGPKMHVQAADSSFKKTTYKTTAPGEGGGGPKTTSSITGAGTKSGENNSDSAATPSDTSAPSNRAQDKAKIIRKTQKLDAKLADWDDDEPVAILGKAAPYTAAGNPAKKADKTVILRHMFTLAELDEDPAALLDIVEDVRDECSKFGTVTSVVLYDEEEEGIMTVRFTTPEAAEMCLHKLHGRKFDQRTVEAFFATGKEKFKKSSDRVQKDADDE</sequence>
<keyword evidence="10" id="KW-1185">Reference proteome</keyword>
<dbReference type="GO" id="GO:0005684">
    <property type="term" value="C:U2-type spliceosomal complex"/>
    <property type="evidence" value="ECO:0007669"/>
    <property type="project" value="TreeGrafter"/>
</dbReference>
<evidence type="ECO:0000256" key="1">
    <source>
        <dbReference type="ARBA" id="ARBA00007747"/>
    </source>
</evidence>
<dbReference type="InterPro" id="IPR000504">
    <property type="entry name" value="RRM_dom"/>
</dbReference>
<dbReference type="FunFam" id="3.30.70.330:FF:000329">
    <property type="entry name" value="splicing factor U2AF-associated protein 2"/>
    <property type="match status" value="1"/>
</dbReference>
<dbReference type="PANTHER" id="PTHR15608">
    <property type="entry name" value="SPLICING FACTOR U2AF-ASSOCIATED PROTEIN 2"/>
    <property type="match status" value="1"/>
</dbReference>
<dbReference type="EMBL" id="JAULSW010000001">
    <property type="protein sequence ID" value="KAK3392979.1"/>
    <property type="molecule type" value="Genomic_DNA"/>
</dbReference>
<dbReference type="InterPro" id="IPR035979">
    <property type="entry name" value="RBD_domain_sf"/>
</dbReference>
<comment type="caution">
    <text evidence="9">The sequence shown here is derived from an EMBL/GenBank/DDBJ whole genome shotgun (WGS) entry which is preliminary data.</text>
</comment>
<feature type="compositionally biased region" description="Low complexity" evidence="7">
    <location>
        <begin position="246"/>
        <end position="259"/>
    </location>
</feature>
<feature type="region of interest" description="Disordered" evidence="7">
    <location>
        <begin position="74"/>
        <end position="120"/>
    </location>
</feature>
<dbReference type="Proteomes" id="UP001285441">
    <property type="component" value="Unassembled WGS sequence"/>
</dbReference>
<reference evidence="9" key="2">
    <citation type="submission" date="2023-06" db="EMBL/GenBank/DDBJ databases">
        <authorList>
            <consortium name="Lawrence Berkeley National Laboratory"/>
            <person name="Haridas S."/>
            <person name="Hensen N."/>
            <person name="Bonometti L."/>
            <person name="Westerberg I."/>
            <person name="Brannstrom I.O."/>
            <person name="Guillou S."/>
            <person name="Cros-Aarteil S."/>
            <person name="Calhoun S."/>
            <person name="Kuo A."/>
            <person name="Mondo S."/>
            <person name="Pangilinan J."/>
            <person name="Riley R."/>
            <person name="LaButti K."/>
            <person name="Andreopoulos B."/>
            <person name="Lipzen A."/>
            <person name="Chen C."/>
            <person name="Yanf M."/>
            <person name="Daum C."/>
            <person name="Ng V."/>
            <person name="Clum A."/>
            <person name="Steindorff A."/>
            <person name="Ohm R."/>
            <person name="Martin F."/>
            <person name="Silar P."/>
            <person name="Natvig D."/>
            <person name="Lalanne C."/>
            <person name="Gautier V."/>
            <person name="Ament-velasquez S.L."/>
            <person name="Kruys A."/>
            <person name="Hutchinson M.I."/>
            <person name="Powell A.J."/>
            <person name="Barry K."/>
            <person name="Miller A.N."/>
            <person name="Grigoriev I.V."/>
            <person name="Debuchy R."/>
            <person name="Gladieux P."/>
            <person name="Thoren M.H."/>
            <person name="Johannesson H."/>
        </authorList>
    </citation>
    <scope>NUCLEOTIDE SEQUENCE</scope>
    <source>
        <strain evidence="9">CBS 232.78</strain>
    </source>
</reference>
<accession>A0AAE0U776</accession>
<evidence type="ECO:0000256" key="6">
    <source>
        <dbReference type="PROSITE-ProRule" id="PRU00176"/>
    </source>
</evidence>
<dbReference type="CDD" id="cd12281">
    <property type="entry name" value="RRM1_TatSF1_like"/>
    <property type="match status" value="1"/>
</dbReference>
<keyword evidence="2" id="KW-0507">mRNA processing</keyword>
<dbReference type="Pfam" id="PF00076">
    <property type="entry name" value="RRM_1"/>
    <property type="match status" value="1"/>
</dbReference>
<proteinExistence type="inferred from homology"/>
<dbReference type="CDD" id="cd12285">
    <property type="entry name" value="RRM3_RBM39_like"/>
    <property type="match status" value="1"/>
</dbReference>
<dbReference type="Gene3D" id="3.30.70.330">
    <property type="match status" value="2"/>
</dbReference>
<dbReference type="GO" id="GO:0005686">
    <property type="term" value="C:U2 snRNP"/>
    <property type="evidence" value="ECO:0007669"/>
    <property type="project" value="TreeGrafter"/>
</dbReference>